<proteinExistence type="predicted"/>
<accession>A0ABQ4R7Z6</accession>
<evidence type="ECO:0000313" key="1">
    <source>
        <dbReference type="EMBL" id="GJD53850.1"/>
    </source>
</evidence>
<protein>
    <recommendedName>
        <fullName evidence="3">Integrase catalytic domain-containing protein</fullName>
    </recommendedName>
</protein>
<dbReference type="EMBL" id="BPQH01000039">
    <property type="protein sequence ID" value="GJD53850.1"/>
    <property type="molecule type" value="Genomic_DNA"/>
</dbReference>
<evidence type="ECO:0008006" key="3">
    <source>
        <dbReference type="Google" id="ProtNLM"/>
    </source>
</evidence>
<reference evidence="1" key="1">
    <citation type="journal article" date="2021" name="Front. Microbiol.">
        <title>Comprehensive Comparative Genomics and Phenotyping of Methylobacterium Species.</title>
        <authorList>
            <person name="Alessa O."/>
            <person name="Ogura Y."/>
            <person name="Fujitani Y."/>
            <person name="Takami H."/>
            <person name="Hayashi T."/>
            <person name="Sahin N."/>
            <person name="Tani A."/>
        </authorList>
    </citation>
    <scope>NUCLEOTIDE SEQUENCE</scope>
    <source>
        <strain evidence="1">KCTC 52305</strain>
    </source>
</reference>
<sequence length="49" mass="5571">MLLRGVEYATLEWVDWYNHRRLLALVGNVPPAEAEARYHANFGGQIMAA</sequence>
<gene>
    <name evidence="1" type="ORF">OPKNFCMD_6629</name>
</gene>
<organism evidence="1 2">
    <name type="scientific">Methylobacterium crusticola</name>
    <dbReference type="NCBI Taxonomy" id="1697972"/>
    <lineage>
        <taxon>Bacteria</taxon>
        <taxon>Pseudomonadati</taxon>
        <taxon>Pseudomonadota</taxon>
        <taxon>Alphaproteobacteria</taxon>
        <taxon>Hyphomicrobiales</taxon>
        <taxon>Methylobacteriaceae</taxon>
        <taxon>Methylobacterium</taxon>
    </lineage>
</organism>
<keyword evidence="2" id="KW-1185">Reference proteome</keyword>
<comment type="caution">
    <text evidence="1">The sequence shown here is derived from an EMBL/GenBank/DDBJ whole genome shotgun (WGS) entry which is preliminary data.</text>
</comment>
<dbReference type="Proteomes" id="UP001055167">
    <property type="component" value="Unassembled WGS sequence"/>
</dbReference>
<reference evidence="1" key="2">
    <citation type="submission" date="2021-08" db="EMBL/GenBank/DDBJ databases">
        <authorList>
            <person name="Tani A."/>
            <person name="Ola A."/>
            <person name="Ogura Y."/>
            <person name="Katsura K."/>
            <person name="Hayashi T."/>
        </authorList>
    </citation>
    <scope>NUCLEOTIDE SEQUENCE</scope>
    <source>
        <strain evidence="1">KCTC 52305</strain>
    </source>
</reference>
<evidence type="ECO:0000313" key="2">
    <source>
        <dbReference type="Proteomes" id="UP001055167"/>
    </source>
</evidence>
<name>A0ABQ4R7Z6_9HYPH</name>